<gene>
    <name evidence="2" type="ORF">S01H4_65892</name>
</gene>
<feature type="domain" description="NAD-dependent epimerase/dehydratase" evidence="1">
    <location>
        <begin position="2"/>
        <end position="84"/>
    </location>
</feature>
<protein>
    <recommendedName>
        <fullName evidence="1">NAD-dependent epimerase/dehydratase domain-containing protein</fullName>
    </recommendedName>
</protein>
<dbReference type="Gene3D" id="3.40.50.720">
    <property type="entry name" value="NAD(P)-binding Rossmann-like Domain"/>
    <property type="match status" value="1"/>
</dbReference>
<reference evidence="2" key="1">
    <citation type="journal article" date="2014" name="Front. Microbiol.">
        <title>High frequency of phylogenetically diverse reductive dehalogenase-homologous genes in deep subseafloor sedimentary metagenomes.</title>
        <authorList>
            <person name="Kawai M."/>
            <person name="Futagami T."/>
            <person name="Toyoda A."/>
            <person name="Takaki Y."/>
            <person name="Nishi S."/>
            <person name="Hori S."/>
            <person name="Arai W."/>
            <person name="Tsubouchi T."/>
            <person name="Morono Y."/>
            <person name="Uchiyama I."/>
            <person name="Ito T."/>
            <person name="Fujiyama A."/>
            <person name="Inagaki F."/>
            <person name="Takami H."/>
        </authorList>
    </citation>
    <scope>NUCLEOTIDE SEQUENCE</scope>
    <source>
        <strain evidence="2">Expedition CK06-06</strain>
    </source>
</reference>
<dbReference type="SUPFAM" id="SSF51735">
    <property type="entry name" value="NAD(P)-binding Rossmann-fold domains"/>
    <property type="match status" value="1"/>
</dbReference>
<sequence>VNVGGTSNIIKAMEMQPQKPRLVYTSSIAIYGDRRKSPLIRTSDPPNPTINDEYAKQKLKCEDLIRSSSLKWVILRLTYIVSPNFIIFHRIC</sequence>
<dbReference type="Pfam" id="PF01370">
    <property type="entry name" value="Epimerase"/>
    <property type="match status" value="1"/>
</dbReference>
<organism evidence="2">
    <name type="scientific">marine sediment metagenome</name>
    <dbReference type="NCBI Taxonomy" id="412755"/>
    <lineage>
        <taxon>unclassified sequences</taxon>
        <taxon>metagenomes</taxon>
        <taxon>ecological metagenomes</taxon>
    </lineage>
</organism>
<feature type="non-terminal residue" evidence="2">
    <location>
        <position position="92"/>
    </location>
</feature>
<evidence type="ECO:0000259" key="1">
    <source>
        <dbReference type="Pfam" id="PF01370"/>
    </source>
</evidence>
<dbReference type="AlphaFoldDB" id="X1G9Y4"/>
<dbReference type="InterPro" id="IPR001509">
    <property type="entry name" value="Epimerase_deHydtase"/>
</dbReference>
<accession>X1G9Y4</accession>
<comment type="caution">
    <text evidence="2">The sequence shown here is derived from an EMBL/GenBank/DDBJ whole genome shotgun (WGS) entry which is preliminary data.</text>
</comment>
<evidence type="ECO:0000313" key="2">
    <source>
        <dbReference type="EMBL" id="GAH29848.1"/>
    </source>
</evidence>
<dbReference type="EMBL" id="BART01040520">
    <property type="protein sequence ID" value="GAH29848.1"/>
    <property type="molecule type" value="Genomic_DNA"/>
</dbReference>
<proteinExistence type="predicted"/>
<name>X1G9Y4_9ZZZZ</name>
<dbReference type="InterPro" id="IPR036291">
    <property type="entry name" value="NAD(P)-bd_dom_sf"/>
</dbReference>
<feature type="non-terminal residue" evidence="2">
    <location>
        <position position="1"/>
    </location>
</feature>